<dbReference type="PANTHER" id="PTHR30069:SF29">
    <property type="entry name" value="HEMOGLOBIN AND HEMOGLOBIN-HAPTOGLOBIN-BINDING PROTEIN 1-RELATED"/>
    <property type="match status" value="1"/>
</dbReference>
<evidence type="ECO:0000256" key="1">
    <source>
        <dbReference type="ARBA" id="ARBA00004571"/>
    </source>
</evidence>
<evidence type="ECO:0000256" key="3">
    <source>
        <dbReference type="ARBA" id="ARBA00022452"/>
    </source>
</evidence>
<gene>
    <name evidence="14" type="ORF">SAMN04487996_11562</name>
</gene>
<proteinExistence type="inferred from homology"/>
<dbReference type="GO" id="GO:0044718">
    <property type="term" value="P:siderophore transmembrane transport"/>
    <property type="evidence" value="ECO:0007669"/>
    <property type="project" value="TreeGrafter"/>
</dbReference>
<dbReference type="SUPFAM" id="SSF56935">
    <property type="entry name" value="Porins"/>
    <property type="match status" value="1"/>
</dbReference>
<dbReference type="Proteomes" id="UP000198748">
    <property type="component" value="Unassembled WGS sequence"/>
</dbReference>
<dbReference type="SUPFAM" id="SSF49464">
    <property type="entry name" value="Carboxypeptidase regulatory domain-like"/>
    <property type="match status" value="1"/>
</dbReference>
<keyword evidence="8 14" id="KW-0675">Receptor</keyword>
<organism evidence="14 15">
    <name type="scientific">Dyadobacter soli</name>
    <dbReference type="NCBI Taxonomy" id="659014"/>
    <lineage>
        <taxon>Bacteria</taxon>
        <taxon>Pseudomonadati</taxon>
        <taxon>Bacteroidota</taxon>
        <taxon>Cytophagia</taxon>
        <taxon>Cytophagales</taxon>
        <taxon>Spirosomataceae</taxon>
        <taxon>Dyadobacter</taxon>
    </lineage>
</organism>
<dbReference type="STRING" id="659014.SAMN04487996_11562"/>
<keyword evidence="2 10" id="KW-0813">Transport</keyword>
<keyword evidence="15" id="KW-1185">Reference proteome</keyword>
<dbReference type="Gene3D" id="2.170.130.10">
    <property type="entry name" value="TonB-dependent receptor, plug domain"/>
    <property type="match status" value="1"/>
</dbReference>
<dbReference type="Gene3D" id="2.60.40.1120">
    <property type="entry name" value="Carboxypeptidase-like, regulatory domain"/>
    <property type="match status" value="1"/>
</dbReference>
<dbReference type="Gene3D" id="2.40.170.20">
    <property type="entry name" value="TonB-dependent receptor, beta-barrel domain"/>
    <property type="match status" value="1"/>
</dbReference>
<keyword evidence="4 10" id="KW-0812">Transmembrane</keyword>
<feature type="domain" description="TonB-dependent receptor plug" evidence="13">
    <location>
        <begin position="111"/>
        <end position="216"/>
    </location>
</feature>
<keyword evidence="5" id="KW-0732">Signal</keyword>
<dbReference type="AlphaFoldDB" id="A0A1G7RIC4"/>
<name>A0A1G7RIC4_9BACT</name>
<dbReference type="Pfam" id="PF00593">
    <property type="entry name" value="TonB_dep_Rec_b-barrel"/>
    <property type="match status" value="1"/>
</dbReference>
<evidence type="ECO:0000256" key="9">
    <source>
        <dbReference type="ARBA" id="ARBA00023237"/>
    </source>
</evidence>
<accession>A0A1G7RIC4</accession>
<comment type="similarity">
    <text evidence="10 11">Belongs to the TonB-dependent receptor family.</text>
</comment>
<reference evidence="15" key="1">
    <citation type="submission" date="2016-10" db="EMBL/GenBank/DDBJ databases">
        <authorList>
            <person name="Varghese N."/>
            <person name="Submissions S."/>
        </authorList>
    </citation>
    <scope>NUCLEOTIDE SEQUENCE [LARGE SCALE GENOMIC DNA]</scope>
    <source>
        <strain evidence="15">DSM 25329</strain>
    </source>
</reference>
<keyword evidence="7 10" id="KW-0472">Membrane</keyword>
<comment type="subcellular location">
    <subcellularLocation>
        <location evidence="1 10">Cell outer membrane</location>
        <topology evidence="1 10">Multi-pass membrane protein</topology>
    </subcellularLocation>
</comment>
<dbReference type="InterPro" id="IPR039426">
    <property type="entry name" value="TonB-dep_rcpt-like"/>
</dbReference>
<dbReference type="InterPro" id="IPR037066">
    <property type="entry name" value="Plug_dom_sf"/>
</dbReference>
<dbReference type="PANTHER" id="PTHR30069">
    <property type="entry name" value="TONB-DEPENDENT OUTER MEMBRANE RECEPTOR"/>
    <property type="match status" value="1"/>
</dbReference>
<evidence type="ECO:0000313" key="15">
    <source>
        <dbReference type="Proteomes" id="UP000198748"/>
    </source>
</evidence>
<evidence type="ECO:0000256" key="11">
    <source>
        <dbReference type="RuleBase" id="RU003357"/>
    </source>
</evidence>
<dbReference type="InterPro" id="IPR000531">
    <property type="entry name" value="Beta-barrel_TonB"/>
</dbReference>
<keyword evidence="6 11" id="KW-0798">TonB box</keyword>
<dbReference type="Pfam" id="PF13715">
    <property type="entry name" value="CarbopepD_reg_2"/>
    <property type="match status" value="1"/>
</dbReference>
<evidence type="ECO:0000256" key="5">
    <source>
        <dbReference type="ARBA" id="ARBA00022729"/>
    </source>
</evidence>
<evidence type="ECO:0000259" key="13">
    <source>
        <dbReference type="Pfam" id="PF07715"/>
    </source>
</evidence>
<evidence type="ECO:0000256" key="8">
    <source>
        <dbReference type="ARBA" id="ARBA00023170"/>
    </source>
</evidence>
<evidence type="ECO:0000256" key="7">
    <source>
        <dbReference type="ARBA" id="ARBA00023136"/>
    </source>
</evidence>
<feature type="domain" description="TonB-dependent receptor-like beta-barrel" evidence="12">
    <location>
        <begin position="307"/>
        <end position="704"/>
    </location>
</feature>
<evidence type="ECO:0000256" key="10">
    <source>
        <dbReference type="PROSITE-ProRule" id="PRU01360"/>
    </source>
</evidence>
<dbReference type="PROSITE" id="PS52016">
    <property type="entry name" value="TONB_DEPENDENT_REC_3"/>
    <property type="match status" value="1"/>
</dbReference>
<sequence>MLVISRLLAQEGNGTVEGRVLSKSGKPVSDATIFLQNTVHGTQTSSEGLFALSAPSGDYALVVRTIGSEDAQVKITVKAGESLKIEDIKLSETPLALNEVVITGQSEPQSLRNSVYQVRTIDSERIRLRGATNLQTILNTELGIRFSNDLTLGTSDIQLMGMSGQGVKILLDGIPMVDRGGTRESLGQIDINTIERIEIVEGPMSVMYGTDALAGVINIITKKGHDGASLTVNARIQEETAGDEYDALTKKGTHNQGLGLTWQNEHLQFNGNVTRNNFGGWQGASTGRAKAWMPKDQMLYTAGTRFTGKRWNVWYRFNGTDETIKYLGNRNEYTGEAGDQDYITKRWFHQVQSEIRPNDKLHITAVGSYTDYSRRTLSTNVDINDRRTLSLEPGSQDKSIFTTAFFRGTAFYKAGDHLSILGGVDFSNNNASGARINGSPTINEYALFVAPEIRFGQFFKLTPGLRFLKNSVYDAPPVIPSLNGKLTLSKSLDFRFGYARGFRSPALRELYFDFHDASHSINGNVNLKAEYSNSFNSFLVWQAVSREGLRVSSTLGGFYNVFHDLIDTGIDPNDRTQTTYLNIHLFKTTGVSLDNKLFWKNLQATLGATYIGRYNEFSEAPEDFGSLPEFVWSTEINANLLYTFKKAGASINLFYKFSGKRPVYESADQVNIHLAETEGFHMADLTVSKTLGKYVNLLGGVKNLFDVTNLQNTSTDTGGAHSTGGAVPMSFGRSYFLGLSFQWTKH</sequence>
<dbReference type="InterPro" id="IPR008969">
    <property type="entry name" value="CarboxyPept-like_regulatory"/>
</dbReference>
<dbReference type="EMBL" id="FNAN01000015">
    <property type="protein sequence ID" value="SDG10576.1"/>
    <property type="molecule type" value="Genomic_DNA"/>
</dbReference>
<evidence type="ECO:0000259" key="12">
    <source>
        <dbReference type="Pfam" id="PF00593"/>
    </source>
</evidence>
<dbReference type="InterPro" id="IPR036942">
    <property type="entry name" value="Beta-barrel_TonB_sf"/>
</dbReference>
<evidence type="ECO:0000256" key="6">
    <source>
        <dbReference type="ARBA" id="ARBA00023077"/>
    </source>
</evidence>
<dbReference type="GO" id="GO:0009279">
    <property type="term" value="C:cell outer membrane"/>
    <property type="evidence" value="ECO:0007669"/>
    <property type="project" value="UniProtKB-SubCell"/>
</dbReference>
<keyword evidence="3 10" id="KW-1134">Transmembrane beta strand</keyword>
<dbReference type="InterPro" id="IPR012910">
    <property type="entry name" value="Plug_dom"/>
</dbReference>
<protein>
    <submittedName>
        <fullName evidence="14">Outer membrane receptor for ferrienterochelin and colicins</fullName>
    </submittedName>
</protein>
<evidence type="ECO:0000256" key="4">
    <source>
        <dbReference type="ARBA" id="ARBA00022692"/>
    </source>
</evidence>
<keyword evidence="9 10" id="KW-0998">Cell outer membrane</keyword>
<dbReference type="Pfam" id="PF07715">
    <property type="entry name" value="Plug"/>
    <property type="match status" value="1"/>
</dbReference>
<evidence type="ECO:0000313" key="14">
    <source>
        <dbReference type="EMBL" id="SDG10576.1"/>
    </source>
</evidence>
<dbReference type="GO" id="GO:0015344">
    <property type="term" value="F:siderophore uptake transmembrane transporter activity"/>
    <property type="evidence" value="ECO:0007669"/>
    <property type="project" value="TreeGrafter"/>
</dbReference>
<evidence type="ECO:0000256" key="2">
    <source>
        <dbReference type="ARBA" id="ARBA00022448"/>
    </source>
</evidence>